<dbReference type="GO" id="GO:0003677">
    <property type="term" value="F:DNA binding"/>
    <property type="evidence" value="ECO:0007669"/>
    <property type="project" value="InterPro"/>
</dbReference>
<dbReference type="SUPFAM" id="SSF46785">
    <property type="entry name" value="Winged helix' DNA-binding domain"/>
    <property type="match status" value="1"/>
</dbReference>
<dbReference type="GO" id="GO:0000786">
    <property type="term" value="C:nucleosome"/>
    <property type="evidence" value="ECO:0007669"/>
    <property type="project" value="InterPro"/>
</dbReference>
<dbReference type="GO" id="GO:0005634">
    <property type="term" value="C:nucleus"/>
    <property type="evidence" value="ECO:0007669"/>
    <property type="project" value="UniProtKB-SubCell"/>
</dbReference>
<dbReference type="Gene3D" id="2.40.50.40">
    <property type="match status" value="1"/>
</dbReference>
<proteinExistence type="predicted"/>
<keyword evidence="5" id="KW-1185">Reference proteome</keyword>
<dbReference type="Gene3D" id="1.10.10.10">
    <property type="entry name" value="Winged helix-like DNA-binding domain superfamily/Winged helix DNA-binding domain"/>
    <property type="match status" value="1"/>
</dbReference>
<evidence type="ECO:0000259" key="3">
    <source>
        <dbReference type="PROSITE" id="PS50013"/>
    </source>
</evidence>
<dbReference type="InterPro" id="IPR036390">
    <property type="entry name" value="WH_DNA-bd_sf"/>
</dbReference>
<dbReference type="PANTHER" id="PTHR22812">
    <property type="entry name" value="CHROMOBOX PROTEIN"/>
    <property type="match status" value="1"/>
</dbReference>
<evidence type="ECO:0000256" key="1">
    <source>
        <dbReference type="ARBA" id="ARBA00004123"/>
    </source>
</evidence>
<dbReference type="WBParaSite" id="PDA_v2.g5164.t1">
    <property type="protein sequence ID" value="PDA_v2.g5164.t1"/>
    <property type="gene ID" value="PDA_v2.g5164"/>
</dbReference>
<dbReference type="PROSITE" id="PS51504">
    <property type="entry name" value="H15"/>
    <property type="match status" value="1"/>
</dbReference>
<dbReference type="InterPro" id="IPR023780">
    <property type="entry name" value="Chromo_domain"/>
</dbReference>
<dbReference type="Proteomes" id="UP000887578">
    <property type="component" value="Unplaced"/>
</dbReference>
<dbReference type="CDD" id="cd00024">
    <property type="entry name" value="CD_CSD"/>
    <property type="match status" value="1"/>
</dbReference>
<dbReference type="AlphaFoldDB" id="A0A914QN11"/>
<sequence length="110" mass="12727">MARIMQTARLADRFNVEKVLNKKGKGKNVKYLIKWEGFDETTWEPESNCNGCSELIQEFEAALPSAHPSYAEMVKEAIVNLKNRKGSSRYAIRKFINEHYNIPEKFNVSE</sequence>
<evidence type="ECO:0000256" key="2">
    <source>
        <dbReference type="ARBA" id="ARBA00023242"/>
    </source>
</evidence>
<feature type="domain" description="H15" evidence="4">
    <location>
        <begin position="66"/>
        <end position="110"/>
    </location>
</feature>
<dbReference type="InterPro" id="IPR051219">
    <property type="entry name" value="Heterochromatin_chromo-domain"/>
</dbReference>
<evidence type="ECO:0000313" key="5">
    <source>
        <dbReference type="Proteomes" id="UP000887578"/>
    </source>
</evidence>
<dbReference type="SUPFAM" id="SSF54160">
    <property type="entry name" value="Chromo domain-like"/>
    <property type="match status" value="1"/>
</dbReference>
<keyword evidence="2" id="KW-0539">Nucleus</keyword>
<protein>
    <submittedName>
        <fullName evidence="6">Chromo domain-containing protein</fullName>
    </submittedName>
</protein>
<dbReference type="SMART" id="SM00298">
    <property type="entry name" value="CHROMO"/>
    <property type="match status" value="1"/>
</dbReference>
<dbReference type="InterPro" id="IPR005818">
    <property type="entry name" value="Histone_H1/H5_H15"/>
</dbReference>
<dbReference type="Pfam" id="PF00538">
    <property type="entry name" value="Linker_histone"/>
    <property type="match status" value="1"/>
</dbReference>
<evidence type="ECO:0000313" key="6">
    <source>
        <dbReference type="WBParaSite" id="PDA_v2.g5164.t1"/>
    </source>
</evidence>
<dbReference type="CDD" id="cd00073">
    <property type="entry name" value="H15"/>
    <property type="match status" value="1"/>
</dbReference>
<feature type="domain" description="Chromo" evidence="3">
    <location>
        <begin position="14"/>
        <end position="71"/>
    </location>
</feature>
<dbReference type="GO" id="GO:0006334">
    <property type="term" value="P:nucleosome assembly"/>
    <property type="evidence" value="ECO:0007669"/>
    <property type="project" value="InterPro"/>
</dbReference>
<dbReference type="InterPro" id="IPR036388">
    <property type="entry name" value="WH-like_DNA-bd_sf"/>
</dbReference>
<dbReference type="SMART" id="SM00526">
    <property type="entry name" value="H15"/>
    <property type="match status" value="1"/>
</dbReference>
<evidence type="ECO:0000259" key="4">
    <source>
        <dbReference type="PROSITE" id="PS51504"/>
    </source>
</evidence>
<organism evidence="5 6">
    <name type="scientific">Panagrolaimus davidi</name>
    <dbReference type="NCBI Taxonomy" id="227884"/>
    <lineage>
        <taxon>Eukaryota</taxon>
        <taxon>Metazoa</taxon>
        <taxon>Ecdysozoa</taxon>
        <taxon>Nematoda</taxon>
        <taxon>Chromadorea</taxon>
        <taxon>Rhabditida</taxon>
        <taxon>Tylenchina</taxon>
        <taxon>Panagrolaimomorpha</taxon>
        <taxon>Panagrolaimoidea</taxon>
        <taxon>Panagrolaimidae</taxon>
        <taxon>Panagrolaimus</taxon>
    </lineage>
</organism>
<dbReference type="InterPro" id="IPR000953">
    <property type="entry name" value="Chromo/chromo_shadow_dom"/>
</dbReference>
<accession>A0A914QN11</accession>
<dbReference type="Pfam" id="PF00385">
    <property type="entry name" value="Chromo"/>
    <property type="match status" value="1"/>
</dbReference>
<reference evidence="6" key="1">
    <citation type="submission" date="2022-11" db="UniProtKB">
        <authorList>
            <consortium name="WormBaseParasite"/>
        </authorList>
    </citation>
    <scope>IDENTIFICATION</scope>
</reference>
<comment type="subcellular location">
    <subcellularLocation>
        <location evidence="1">Nucleus</location>
    </subcellularLocation>
</comment>
<dbReference type="PROSITE" id="PS50013">
    <property type="entry name" value="CHROMO_2"/>
    <property type="match status" value="1"/>
</dbReference>
<name>A0A914QN11_9BILA</name>
<dbReference type="InterPro" id="IPR016197">
    <property type="entry name" value="Chromo-like_dom_sf"/>
</dbReference>